<dbReference type="GO" id="GO:0051177">
    <property type="term" value="P:meiotic sister chromatid cohesion"/>
    <property type="evidence" value="ECO:0007669"/>
    <property type="project" value="TreeGrafter"/>
</dbReference>
<protein>
    <recommendedName>
        <fullName evidence="12">Shugoshin C-terminal domain-containing protein</fullName>
    </recommendedName>
</protein>
<keyword evidence="8" id="KW-0137">Centromere</keyword>
<evidence type="ECO:0000256" key="4">
    <source>
        <dbReference type="ARBA" id="ARBA00022618"/>
    </source>
</evidence>
<feature type="region of interest" description="Disordered" evidence="9">
    <location>
        <begin position="302"/>
        <end position="426"/>
    </location>
</feature>
<accession>A0AAN7XGC2</accession>
<keyword evidence="4" id="KW-0132">Cell division</keyword>
<evidence type="ECO:0000313" key="10">
    <source>
        <dbReference type="EMBL" id="KAK5860687.1"/>
    </source>
</evidence>
<comment type="similarity">
    <text evidence="2">Belongs to the shugoshin family.</text>
</comment>
<organism evidence="10 11">
    <name type="scientific">Eleginops maclovinus</name>
    <name type="common">Patagonian blennie</name>
    <name type="synonym">Eleginus maclovinus</name>
    <dbReference type="NCBI Taxonomy" id="56733"/>
    <lineage>
        <taxon>Eukaryota</taxon>
        <taxon>Metazoa</taxon>
        <taxon>Chordata</taxon>
        <taxon>Craniata</taxon>
        <taxon>Vertebrata</taxon>
        <taxon>Euteleostomi</taxon>
        <taxon>Actinopterygii</taxon>
        <taxon>Neopterygii</taxon>
        <taxon>Teleostei</taxon>
        <taxon>Neoteleostei</taxon>
        <taxon>Acanthomorphata</taxon>
        <taxon>Eupercaria</taxon>
        <taxon>Perciformes</taxon>
        <taxon>Notothenioidei</taxon>
        <taxon>Eleginopidae</taxon>
        <taxon>Eleginops</taxon>
    </lineage>
</organism>
<feature type="compositionally biased region" description="Low complexity" evidence="9">
    <location>
        <begin position="255"/>
        <end position="268"/>
    </location>
</feature>
<feature type="compositionally biased region" description="Polar residues" evidence="9">
    <location>
        <begin position="199"/>
        <end position="212"/>
    </location>
</feature>
<evidence type="ECO:0000256" key="9">
    <source>
        <dbReference type="SAM" id="MobiDB-lite"/>
    </source>
</evidence>
<dbReference type="InterPro" id="IPR038889">
    <property type="entry name" value="Shugoshin1/2"/>
</dbReference>
<reference evidence="10 11" key="2">
    <citation type="journal article" date="2023" name="Mol. Biol. Evol.">
        <title>Genomics of Secondarily Temperate Adaptation in the Only Non-Antarctic Icefish.</title>
        <authorList>
            <person name="Rivera-Colon A.G."/>
            <person name="Rayamajhi N."/>
            <person name="Minhas B.F."/>
            <person name="Madrigal G."/>
            <person name="Bilyk K.T."/>
            <person name="Yoon V."/>
            <person name="Hune M."/>
            <person name="Gregory S."/>
            <person name="Cheng C.H.C."/>
            <person name="Catchen J.M."/>
        </authorList>
    </citation>
    <scope>NUCLEOTIDE SEQUENCE [LARGE SCALE GENOMIC DNA]</scope>
    <source>
        <strain evidence="10">JMC-PN-2008</strain>
    </source>
</reference>
<keyword evidence="5" id="KW-0159">Chromosome partition</keyword>
<feature type="compositionally biased region" description="Basic residues" evidence="9">
    <location>
        <begin position="302"/>
        <end position="313"/>
    </location>
</feature>
<evidence type="ECO:0000256" key="5">
    <source>
        <dbReference type="ARBA" id="ARBA00022829"/>
    </source>
</evidence>
<evidence type="ECO:0000256" key="3">
    <source>
        <dbReference type="ARBA" id="ARBA00022454"/>
    </source>
</evidence>
<dbReference type="PANTHER" id="PTHR21577:SF3">
    <property type="entry name" value="SHUGOSHIN 1-RELATED"/>
    <property type="match status" value="1"/>
</dbReference>
<feature type="compositionally biased region" description="Basic and acidic residues" evidence="9">
    <location>
        <begin position="182"/>
        <end position="195"/>
    </location>
</feature>
<dbReference type="Gene3D" id="1.20.5.730">
    <property type="entry name" value="Single helix bin"/>
    <property type="match status" value="1"/>
</dbReference>
<reference evidence="10 11" key="1">
    <citation type="journal article" date="2023" name="Genes (Basel)">
        <title>Chromosome-Level Genome Assembly and Circadian Gene Repertoire of the Patagonia Blennie Eleginops maclovinus-The Closest Ancestral Proxy of Antarctic Cryonotothenioids.</title>
        <authorList>
            <person name="Cheng C.C."/>
            <person name="Rivera-Colon A.G."/>
            <person name="Minhas B.F."/>
            <person name="Wilson L."/>
            <person name="Rayamajhi N."/>
            <person name="Vargas-Chacoff L."/>
            <person name="Catchen J.M."/>
        </authorList>
    </citation>
    <scope>NUCLEOTIDE SEQUENCE [LARGE SCALE GENOMIC DNA]</scope>
    <source>
        <strain evidence="10">JMC-PN-2008</strain>
    </source>
</reference>
<dbReference type="GO" id="GO:0000776">
    <property type="term" value="C:kinetochore"/>
    <property type="evidence" value="ECO:0007669"/>
    <property type="project" value="TreeGrafter"/>
</dbReference>
<dbReference type="AlphaFoldDB" id="A0AAN7XGC2"/>
<dbReference type="Proteomes" id="UP001346869">
    <property type="component" value="Unassembled WGS sequence"/>
</dbReference>
<feature type="compositionally biased region" description="Basic and acidic residues" evidence="9">
    <location>
        <begin position="328"/>
        <end position="338"/>
    </location>
</feature>
<evidence type="ECO:0000256" key="1">
    <source>
        <dbReference type="ARBA" id="ARBA00004584"/>
    </source>
</evidence>
<comment type="caution">
    <text evidence="10">The sequence shown here is derived from an EMBL/GenBank/DDBJ whole genome shotgun (WGS) entry which is preliminary data.</text>
</comment>
<feature type="compositionally biased region" description="Basic and acidic residues" evidence="9">
    <location>
        <begin position="350"/>
        <end position="364"/>
    </location>
</feature>
<keyword evidence="6" id="KW-0175">Coiled coil</keyword>
<dbReference type="PANTHER" id="PTHR21577">
    <property type="entry name" value="SHUGOSHIN"/>
    <property type="match status" value="1"/>
</dbReference>
<feature type="region of interest" description="Disordered" evidence="9">
    <location>
        <begin position="247"/>
        <end position="268"/>
    </location>
</feature>
<keyword evidence="7" id="KW-0131">Cell cycle</keyword>
<evidence type="ECO:0000256" key="6">
    <source>
        <dbReference type="ARBA" id="ARBA00023054"/>
    </source>
</evidence>
<keyword evidence="11" id="KW-1185">Reference proteome</keyword>
<evidence type="ECO:0000313" key="11">
    <source>
        <dbReference type="Proteomes" id="UP001346869"/>
    </source>
</evidence>
<proteinExistence type="inferred from homology"/>
<evidence type="ECO:0000256" key="2">
    <source>
        <dbReference type="ARBA" id="ARBA00010845"/>
    </source>
</evidence>
<evidence type="ECO:0000256" key="8">
    <source>
        <dbReference type="ARBA" id="ARBA00023328"/>
    </source>
</evidence>
<evidence type="ECO:0008006" key="12">
    <source>
        <dbReference type="Google" id="ProtNLM"/>
    </source>
</evidence>
<evidence type="ECO:0000256" key="7">
    <source>
        <dbReference type="ARBA" id="ARBA00023306"/>
    </source>
</evidence>
<dbReference type="GO" id="GO:0007059">
    <property type="term" value="P:chromosome segregation"/>
    <property type="evidence" value="ECO:0007669"/>
    <property type="project" value="UniProtKB-KW"/>
</dbReference>
<sequence>MLPWLTMASLKPPKQTSTNVTASKIKHKILNTSSFFKVSLKTNNKALAVALGVEKERRRQLEVAIVHYQKQVEALCFELAAKKYKQRKLLLILEALRSNTLQHLDMVDVLFSDGNKLPVDNEILSGGIDKENLLVESLTDVQPPQPEMAQPVLCHFQKETADFPEKNSCLNVANILNIPRKSTDAFNDNRDSEKRRSSRLIQIPQTGTSGPRSSLREEVERLSAMFSQPVLDMKSILCLQKTQHSAVSTCEKPQPSLSDDVPLPSSSVMETKPQEKTVLLNTTMEMTVSDSTEIVMVETKAKKKASSAKPKAKKDKEQAFGSSAAENQQEKISADLRSSEVQSAPTGTLLEREGPALHDIRSPDDIELPFPKPLGRSGNNSRIPKPSKSKLGPGNHKKMEMDKQKSHDHKSKAESNGISRSDLGDYFTDPDFEYSKSAKGVNITPERNG</sequence>
<keyword evidence="3" id="KW-0158">Chromosome</keyword>
<dbReference type="GO" id="GO:0051301">
    <property type="term" value="P:cell division"/>
    <property type="evidence" value="ECO:0007669"/>
    <property type="project" value="UniProtKB-KW"/>
</dbReference>
<gene>
    <name evidence="10" type="ORF">PBY51_022148</name>
</gene>
<feature type="region of interest" description="Disordered" evidence="9">
    <location>
        <begin position="182"/>
        <end position="215"/>
    </location>
</feature>
<dbReference type="EMBL" id="JAUZQC010000013">
    <property type="protein sequence ID" value="KAK5860687.1"/>
    <property type="molecule type" value="Genomic_DNA"/>
</dbReference>
<comment type="subcellular location">
    <subcellularLocation>
        <location evidence="1">Chromosome</location>
        <location evidence="1">Centromere</location>
    </subcellularLocation>
</comment>
<name>A0AAN7XGC2_ELEMC</name>